<name>A0A162PBS3_9CRUS</name>
<dbReference type="EMBL" id="LRGB01000512">
    <property type="protein sequence ID" value="KZS18711.1"/>
    <property type="molecule type" value="Genomic_DNA"/>
</dbReference>
<organism evidence="1 2">
    <name type="scientific">Daphnia magna</name>
    <dbReference type="NCBI Taxonomy" id="35525"/>
    <lineage>
        <taxon>Eukaryota</taxon>
        <taxon>Metazoa</taxon>
        <taxon>Ecdysozoa</taxon>
        <taxon>Arthropoda</taxon>
        <taxon>Crustacea</taxon>
        <taxon>Branchiopoda</taxon>
        <taxon>Diplostraca</taxon>
        <taxon>Cladocera</taxon>
        <taxon>Anomopoda</taxon>
        <taxon>Daphniidae</taxon>
        <taxon>Daphnia</taxon>
    </lineage>
</organism>
<reference evidence="1 2" key="1">
    <citation type="submission" date="2016-03" db="EMBL/GenBank/DDBJ databases">
        <title>EvidentialGene: Evidence-directed Construction of Genes on Genomes.</title>
        <authorList>
            <person name="Gilbert D.G."/>
            <person name="Choi J.-H."/>
            <person name="Mockaitis K."/>
            <person name="Colbourne J."/>
            <person name="Pfrender M."/>
        </authorList>
    </citation>
    <scope>NUCLEOTIDE SEQUENCE [LARGE SCALE GENOMIC DNA]</scope>
    <source>
        <strain evidence="1 2">Xinb3</strain>
        <tissue evidence="1">Complete organism</tissue>
    </source>
</reference>
<keyword evidence="2" id="KW-1185">Reference proteome</keyword>
<evidence type="ECO:0000313" key="1">
    <source>
        <dbReference type="EMBL" id="KZS18711.1"/>
    </source>
</evidence>
<dbReference type="Proteomes" id="UP000076858">
    <property type="component" value="Unassembled WGS sequence"/>
</dbReference>
<protein>
    <submittedName>
        <fullName evidence="1">Uncharacterized protein</fullName>
    </submittedName>
</protein>
<accession>A0A162PBS3</accession>
<evidence type="ECO:0000313" key="2">
    <source>
        <dbReference type="Proteomes" id="UP000076858"/>
    </source>
</evidence>
<comment type="caution">
    <text evidence="1">The sequence shown here is derived from an EMBL/GenBank/DDBJ whole genome shotgun (WGS) entry which is preliminary data.</text>
</comment>
<gene>
    <name evidence="1" type="ORF">APZ42_015285</name>
</gene>
<sequence length="191" mass="20440">MAVMWKKKQQFFKSSMTMNMALLISSTCFDFFLILPLLAFDEVEVYPYITGKKATEQIIQSSASSSSSPPIKNSLLIPKVQNICLKMTFKIFIMLAVLCAVTFMGDARPSNGGYGYPPRTVSLPVLPPGSFGPLAPMGARSSALLDDSSELDDLEDMDPLEMALNPLGTLDKVLGGGGGGGGGYKKTLILG</sequence>
<proteinExistence type="predicted"/>
<dbReference type="AlphaFoldDB" id="A0A162PBS3"/>